<accession>A0AAV7U4I6</accession>
<dbReference type="EMBL" id="JANPWB010000005">
    <property type="protein sequence ID" value="KAJ1183725.1"/>
    <property type="molecule type" value="Genomic_DNA"/>
</dbReference>
<proteinExistence type="predicted"/>
<dbReference type="AlphaFoldDB" id="A0AAV7U4I6"/>
<protein>
    <submittedName>
        <fullName evidence="1">Uncharacterized protein</fullName>
    </submittedName>
</protein>
<sequence length="307" mass="30610">MVGVGGSDSVTALGLLSLLPAGLGPLLLPSGGASLPCGGASLPLPSGGASLPLPSGGATLPFPLAAGGTSLPFPLAAGAGTLPVLMGVSLEPLPPAVAAETTVAVDWVAEVLAWVQPTLARREGQGGGLGKRSTAERKSFLGTLGREEGEGLGVEEEGVVVGGVCLLCLGAGAWARCCCEVDGCWVSECLCLCTLGGGGTDTVGEDTGDVCRDVGVVTASEGRVVIGVMVMEAVGVDVVHAGVSGDATGREVDDEEEGDTVEAVPFLQENEAGEGCVAAIEPVDSDEDEAEDEDVDNRTAIIQQYFH</sequence>
<evidence type="ECO:0000313" key="1">
    <source>
        <dbReference type="EMBL" id="KAJ1183725.1"/>
    </source>
</evidence>
<comment type="caution">
    <text evidence="1">The sequence shown here is derived from an EMBL/GenBank/DDBJ whole genome shotgun (WGS) entry which is preliminary data.</text>
</comment>
<evidence type="ECO:0000313" key="2">
    <source>
        <dbReference type="Proteomes" id="UP001066276"/>
    </source>
</evidence>
<name>A0AAV7U4I6_PLEWA</name>
<keyword evidence="2" id="KW-1185">Reference proteome</keyword>
<organism evidence="1 2">
    <name type="scientific">Pleurodeles waltl</name>
    <name type="common">Iberian ribbed newt</name>
    <dbReference type="NCBI Taxonomy" id="8319"/>
    <lineage>
        <taxon>Eukaryota</taxon>
        <taxon>Metazoa</taxon>
        <taxon>Chordata</taxon>
        <taxon>Craniata</taxon>
        <taxon>Vertebrata</taxon>
        <taxon>Euteleostomi</taxon>
        <taxon>Amphibia</taxon>
        <taxon>Batrachia</taxon>
        <taxon>Caudata</taxon>
        <taxon>Salamandroidea</taxon>
        <taxon>Salamandridae</taxon>
        <taxon>Pleurodelinae</taxon>
        <taxon>Pleurodeles</taxon>
    </lineage>
</organism>
<reference evidence="1" key="1">
    <citation type="journal article" date="2022" name="bioRxiv">
        <title>Sequencing and chromosome-scale assembly of the giantPleurodeles waltlgenome.</title>
        <authorList>
            <person name="Brown T."/>
            <person name="Elewa A."/>
            <person name="Iarovenko S."/>
            <person name="Subramanian E."/>
            <person name="Araus A.J."/>
            <person name="Petzold A."/>
            <person name="Susuki M."/>
            <person name="Suzuki K.-i.T."/>
            <person name="Hayashi T."/>
            <person name="Toyoda A."/>
            <person name="Oliveira C."/>
            <person name="Osipova E."/>
            <person name="Leigh N.D."/>
            <person name="Simon A."/>
            <person name="Yun M.H."/>
        </authorList>
    </citation>
    <scope>NUCLEOTIDE SEQUENCE</scope>
    <source>
        <strain evidence="1">20211129_DDA</strain>
        <tissue evidence="1">Liver</tissue>
    </source>
</reference>
<gene>
    <name evidence="1" type="ORF">NDU88_000539</name>
</gene>
<dbReference type="Proteomes" id="UP001066276">
    <property type="component" value="Chromosome 3_1"/>
</dbReference>